<name>A0ACC3BZ52_PYRYE</name>
<accession>A0ACC3BZ52</accession>
<comment type="caution">
    <text evidence="1">The sequence shown here is derived from an EMBL/GenBank/DDBJ whole genome shotgun (WGS) entry which is preliminary data.</text>
</comment>
<reference evidence="1" key="1">
    <citation type="submission" date="2019-11" db="EMBL/GenBank/DDBJ databases">
        <title>Nori genome reveals adaptations in red seaweeds to the harsh intertidal environment.</title>
        <authorList>
            <person name="Wang D."/>
            <person name="Mao Y."/>
        </authorList>
    </citation>
    <scope>NUCLEOTIDE SEQUENCE</scope>
    <source>
        <tissue evidence="1">Gametophyte</tissue>
    </source>
</reference>
<gene>
    <name evidence="1" type="ORF">I4F81_005887</name>
</gene>
<evidence type="ECO:0000313" key="1">
    <source>
        <dbReference type="EMBL" id="KAK1863329.1"/>
    </source>
</evidence>
<organism evidence="1 2">
    <name type="scientific">Pyropia yezoensis</name>
    <name type="common">Susabi-nori</name>
    <name type="synonym">Porphyra yezoensis</name>
    <dbReference type="NCBI Taxonomy" id="2788"/>
    <lineage>
        <taxon>Eukaryota</taxon>
        <taxon>Rhodophyta</taxon>
        <taxon>Bangiophyceae</taxon>
        <taxon>Bangiales</taxon>
        <taxon>Bangiaceae</taxon>
        <taxon>Pyropia</taxon>
    </lineage>
</organism>
<keyword evidence="2" id="KW-1185">Reference proteome</keyword>
<dbReference type="EMBL" id="CM020619">
    <property type="protein sequence ID" value="KAK1863329.1"/>
    <property type="molecule type" value="Genomic_DNA"/>
</dbReference>
<dbReference type="Proteomes" id="UP000798662">
    <property type="component" value="Chromosome 2"/>
</dbReference>
<sequence length="157" mass="18066">MVWAGFSYRGRTDLDLVDGCLNAHSYLDQLLEVAYHHMVADFGSTNNVLLQEDLVPPHNAKSTRAAQRELGIKVLPWVGQKPDLNPIENAWAELERRLRRRPDTPRTKTQLFLALEAEWRGIPNAFFENLADSMVGRCRAVVRIPWLAHEILVKKRR</sequence>
<evidence type="ECO:0000313" key="2">
    <source>
        <dbReference type="Proteomes" id="UP000798662"/>
    </source>
</evidence>
<proteinExistence type="predicted"/>
<protein>
    <submittedName>
        <fullName evidence="1">Uncharacterized protein</fullName>
    </submittedName>
</protein>